<sequence length="215" mass="24392">MFVEDVSAAATATIKQIEKDDTLVSQQLQAIVDLQTFYKDYINANGPLASGKSKDIDIERDAVSRNDLYLSRVADMTTFLEYMDGFVSDGMQHAERAHMENLARNLSKGLLNLIADLDKVVAERNSLNGVSLDVWPPVLPHELVTLNVQATMVYIETKFGDIKNAYHDEKPFRNALDGCTYQTPFTKAWKLTKVDSRIWRCFAVDWQAHFPERTL</sequence>
<gene>
    <name evidence="1" type="ORF">PsorP6_001588</name>
</gene>
<dbReference type="EMBL" id="CM047580">
    <property type="protein sequence ID" value="KAI9920667.1"/>
    <property type="molecule type" value="Genomic_DNA"/>
</dbReference>
<keyword evidence="2" id="KW-1185">Reference proteome</keyword>
<dbReference type="Proteomes" id="UP001163321">
    <property type="component" value="Chromosome 1"/>
</dbReference>
<evidence type="ECO:0000313" key="2">
    <source>
        <dbReference type="Proteomes" id="UP001163321"/>
    </source>
</evidence>
<evidence type="ECO:0000313" key="1">
    <source>
        <dbReference type="EMBL" id="KAI9920667.1"/>
    </source>
</evidence>
<protein>
    <submittedName>
        <fullName evidence="1">Uncharacterized protein</fullName>
    </submittedName>
</protein>
<proteinExistence type="predicted"/>
<organism evidence="1 2">
    <name type="scientific">Peronosclerospora sorghi</name>
    <dbReference type="NCBI Taxonomy" id="230839"/>
    <lineage>
        <taxon>Eukaryota</taxon>
        <taxon>Sar</taxon>
        <taxon>Stramenopiles</taxon>
        <taxon>Oomycota</taxon>
        <taxon>Peronosporomycetes</taxon>
        <taxon>Peronosporales</taxon>
        <taxon>Peronosporaceae</taxon>
        <taxon>Peronosclerospora</taxon>
    </lineage>
</organism>
<comment type="caution">
    <text evidence="1">The sequence shown here is derived from an EMBL/GenBank/DDBJ whole genome shotgun (WGS) entry which is preliminary data.</text>
</comment>
<reference evidence="1 2" key="1">
    <citation type="journal article" date="2022" name="bioRxiv">
        <title>The genome of the oomycete Peronosclerospora sorghi, a cosmopolitan pathogen of maize and sorghum, is inflated with dispersed pseudogenes.</title>
        <authorList>
            <person name="Fletcher K."/>
            <person name="Martin F."/>
            <person name="Isakeit T."/>
            <person name="Cavanaugh K."/>
            <person name="Magill C."/>
            <person name="Michelmore R."/>
        </authorList>
    </citation>
    <scope>NUCLEOTIDE SEQUENCE [LARGE SCALE GENOMIC DNA]</scope>
    <source>
        <strain evidence="1">P6</strain>
    </source>
</reference>
<accession>A0ACC0WQM7</accession>
<name>A0ACC0WQM7_9STRA</name>